<dbReference type="Gene3D" id="3.40.1230.10">
    <property type="entry name" value="MTH938-like"/>
    <property type="match status" value="1"/>
</dbReference>
<dbReference type="Pfam" id="PF04430">
    <property type="entry name" value="DUF498"/>
    <property type="match status" value="1"/>
</dbReference>
<proteinExistence type="predicted"/>
<name>A0ABM7YCA4_9EURY</name>
<dbReference type="PANTHER" id="PTHR15811">
    <property type="entry name" value="MTH938 DOMAIN-CONTAINING PROTEIN"/>
    <property type="match status" value="1"/>
</dbReference>
<dbReference type="Proteomes" id="UP000831817">
    <property type="component" value="Chromosome"/>
</dbReference>
<dbReference type="InterPro" id="IPR036748">
    <property type="entry name" value="MTH938-like_sf"/>
</dbReference>
<dbReference type="PANTHER" id="PTHR15811:SF5">
    <property type="entry name" value="MTH938 DOMAIN-CONTAINING PROTEIN"/>
    <property type="match status" value="1"/>
</dbReference>
<gene>
    <name evidence="1" type="ORF">MTTB_04730</name>
</gene>
<evidence type="ECO:0000313" key="1">
    <source>
        <dbReference type="EMBL" id="BDH79094.1"/>
    </source>
</evidence>
<reference evidence="1 2" key="1">
    <citation type="submission" date="2022-04" db="EMBL/GenBank/DDBJ databases">
        <title>Complete genome of Methanothermobacter tenebrarum strain RMAS.</title>
        <authorList>
            <person name="Nakamura K."/>
            <person name="Oshima K."/>
            <person name="Hattori M."/>
            <person name="Kamagata Y."/>
            <person name="Takamizawa K."/>
        </authorList>
    </citation>
    <scope>NUCLEOTIDE SEQUENCE [LARGE SCALE GENOMIC DNA]</scope>
    <source>
        <strain evidence="1 2">RMAS</strain>
    </source>
</reference>
<organism evidence="1 2">
    <name type="scientific">Methanothermobacter tenebrarum</name>
    <dbReference type="NCBI Taxonomy" id="680118"/>
    <lineage>
        <taxon>Archaea</taxon>
        <taxon>Methanobacteriati</taxon>
        <taxon>Methanobacteriota</taxon>
        <taxon>Methanomada group</taxon>
        <taxon>Methanobacteria</taxon>
        <taxon>Methanobacteriales</taxon>
        <taxon>Methanobacteriaceae</taxon>
        <taxon>Methanothermobacter</taxon>
    </lineage>
</organism>
<accession>A0ABM7YCA4</accession>
<dbReference type="InterPro" id="IPR034096">
    <property type="entry name" value="AAMDC"/>
</dbReference>
<sequence>MGMFQDCKFGMVKYDEKEYNHDIIVHVDGSVTARKKEISRRKYGTSHILAEEEIKPLLHEEPDVIIVGSGVHGALRLGEISMKADIIVSPTCKAVREYNQLKEEGKRVAAIVHVTC</sequence>
<dbReference type="InterPro" id="IPR007523">
    <property type="entry name" value="NDUFAF3/AAMDC"/>
</dbReference>
<evidence type="ECO:0008006" key="3">
    <source>
        <dbReference type="Google" id="ProtNLM"/>
    </source>
</evidence>
<dbReference type="SUPFAM" id="SSF64076">
    <property type="entry name" value="MTH938-like"/>
    <property type="match status" value="1"/>
</dbReference>
<dbReference type="EMBL" id="AP025698">
    <property type="protein sequence ID" value="BDH79094.1"/>
    <property type="molecule type" value="Genomic_DNA"/>
</dbReference>
<keyword evidence="2" id="KW-1185">Reference proteome</keyword>
<protein>
    <recommendedName>
        <fullName evidence="3">Dinitrogenase iron-molybdenum cofactor biosynthesis domain-containing protein</fullName>
    </recommendedName>
</protein>
<dbReference type="CDD" id="cd05126">
    <property type="entry name" value="Mth938"/>
    <property type="match status" value="1"/>
</dbReference>
<evidence type="ECO:0000313" key="2">
    <source>
        <dbReference type="Proteomes" id="UP000831817"/>
    </source>
</evidence>